<protein>
    <submittedName>
        <fullName evidence="1">Uncharacterized protein</fullName>
    </submittedName>
</protein>
<organism evidence="1 2">
    <name type="scientific">Candidatus Protochlamydia amoebophila</name>
    <dbReference type="NCBI Taxonomy" id="362787"/>
    <lineage>
        <taxon>Bacteria</taxon>
        <taxon>Pseudomonadati</taxon>
        <taxon>Chlamydiota</taxon>
        <taxon>Chlamydiia</taxon>
        <taxon>Parachlamydiales</taxon>
        <taxon>Parachlamydiaceae</taxon>
        <taxon>Candidatus Protochlamydia</taxon>
    </lineage>
</organism>
<dbReference type="PATRIC" id="fig|362787.3.peg.2052"/>
<proteinExistence type="predicted"/>
<accession>A0A0C1JGZ3</accession>
<reference evidence="1 2" key="1">
    <citation type="journal article" date="2014" name="Mol. Biol. Evol.">
        <title>Massive expansion of Ubiquitination-related gene families within the Chlamydiae.</title>
        <authorList>
            <person name="Domman D."/>
            <person name="Collingro A."/>
            <person name="Lagkouvardos I."/>
            <person name="Gehre L."/>
            <person name="Weinmaier T."/>
            <person name="Rattei T."/>
            <person name="Subtil A."/>
            <person name="Horn M."/>
        </authorList>
    </citation>
    <scope>NUCLEOTIDE SEQUENCE [LARGE SCALE GENOMIC DNA]</scope>
    <source>
        <strain evidence="1 2">EI2</strain>
    </source>
</reference>
<evidence type="ECO:0000313" key="1">
    <source>
        <dbReference type="EMBL" id="KIC70735.1"/>
    </source>
</evidence>
<gene>
    <name evidence="1" type="ORF">DB44_GD00100</name>
</gene>
<dbReference type="Proteomes" id="UP000031465">
    <property type="component" value="Unassembled WGS sequence"/>
</dbReference>
<dbReference type="EMBL" id="JSAN01000149">
    <property type="protein sequence ID" value="KIC70735.1"/>
    <property type="molecule type" value="Genomic_DNA"/>
</dbReference>
<dbReference type="AlphaFoldDB" id="A0A0C1JGZ3"/>
<evidence type="ECO:0000313" key="2">
    <source>
        <dbReference type="Proteomes" id="UP000031465"/>
    </source>
</evidence>
<name>A0A0C1JGZ3_9BACT</name>
<comment type="caution">
    <text evidence="1">The sequence shown here is derived from an EMBL/GenBank/DDBJ whole genome shotgun (WGS) entry which is preliminary data.</text>
</comment>
<sequence>MKFKLITDTRKEALTLLNKQKFILDKLPLISINSTNPSEQN</sequence>